<dbReference type="Proteomes" id="UP000501168">
    <property type="component" value="Chromosome"/>
</dbReference>
<dbReference type="FunCoup" id="A0A6G9IDS9">
    <property type="interactions" value="269"/>
</dbReference>
<proteinExistence type="inferred from homology"/>
<comment type="similarity">
    <text evidence="1 2">Belongs to the UPF0301 (AlgH) family.</text>
</comment>
<evidence type="ECO:0000313" key="4">
    <source>
        <dbReference type="Proteomes" id="UP000501168"/>
    </source>
</evidence>
<dbReference type="Gene3D" id="3.30.70.1300">
    <property type="entry name" value="VC0467-like domains"/>
    <property type="match status" value="1"/>
</dbReference>
<dbReference type="InParanoid" id="A0A6G9IDS9"/>
<reference evidence="3 4" key="1">
    <citation type="submission" date="2020-03" db="EMBL/GenBank/DDBJ databases">
        <title>Complete genome sequence of Orbus sp. IPMB12 (BCRC 80908).</title>
        <authorList>
            <person name="Lo W.-S."/>
            <person name="Chang T.-H."/>
            <person name="Kuo C.-H."/>
        </authorList>
    </citation>
    <scope>NUCLEOTIDE SEQUENCE [LARGE SCALE GENOMIC DNA]</scope>
    <source>
        <strain evidence="3 4">IPMB12</strain>
    </source>
</reference>
<gene>
    <name evidence="3" type="ORF">IPMB12_09930</name>
</gene>
<sequence length="185" mass="20481">MNLKDHFLIAMPSLGDPLFAQSVVYICEHNNEGAMGIIINKPIDDLNVETVLNRLDIIPATQCAELEQPVFNGGPIAEEQGFILHTPQSNFSSSIRISDDVMVTTSLDLLRSIGTSNQPQNIFLSLGYSGWQEQQLEKEIVENDWLVIKADPSIIFDVAIEQRWQKAAEKLGINIATISSQMGKA</sequence>
<dbReference type="EMBL" id="CP050253">
    <property type="protein sequence ID" value="QIQ21972.1"/>
    <property type="molecule type" value="Genomic_DNA"/>
</dbReference>
<evidence type="ECO:0000313" key="3">
    <source>
        <dbReference type="EMBL" id="QIQ21972.1"/>
    </source>
</evidence>
<protein>
    <recommendedName>
        <fullName evidence="2">UPF0301 protein IPMB12_09930</fullName>
    </recommendedName>
</protein>
<accession>A0A6G9IDS9</accession>
<dbReference type="HAMAP" id="MF_00758">
    <property type="entry name" value="UPF0301"/>
    <property type="match status" value="1"/>
</dbReference>
<dbReference type="KEGG" id="orb:IPMB12_09930"/>
<dbReference type="GO" id="GO:0005829">
    <property type="term" value="C:cytosol"/>
    <property type="evidence" value="ECO:0007669"/>
    <property type="project" value="TreeGrafter"/>
</dbReference>
<dbReference type="AlphaFoldDB" id="A0A6G9IDS9"/>
<dbReference type="PANTHER" id="PTHR30327">
    <property type="entry name" value="UNCHARACTERIZED PROTEIN YQGE"/>
    <property type="match status" value="1"/>
</dbReference>
<dbReference type="PANTHER" id="PTHR30327:SF1">
    <property type="entry name" value="UPF0301 PROTEIN YQGE"/>
    <property type="match status" value="1"/>
</dbReference>
<name>A0A6G9IDS9_9GAMM</name>
<dbReference type="RefSeq" id="WP_166917269.1">
    <property type="nucleotide sequence ID" value="NZ_CP050253.1"/>
</dbReference>
<dbReference type="SUPFAM" id="SSF143456">
    <property type="entry name" value="VC0467-like"/>
    <property type="match status" value="1"/>
</dbReference>
<organism evidence="3 4">
    <name type="scientific">Zophobihabitans entericus</name>
    <dbReference type="NCBI Taxonomy" id="1635327"/>
    <lineage>
        <taxon>Bacteria</taxon>
        <taxon>Pseudomonadati</taxon>
        <taxon>Pseudomonadota</taxon>
        <taxon>Gammaproteobacteria</taxon>
        <taxon>Orbales</taxon>
        <taxon>Orbaceae</taxon>
        <taxon>Zophobihabitans</taxon>
    </lineage>
</organism>
<evidence type="ECO:0000256" key="1">
    <source>
        <dbReference type="ARBA" id="ARBA00009600"/>
    </source>
</evidence>
<dbReference type="NCBIfam" id="NF001266">
    <property type="entry name" value="PRK00228.1-1"/>
    <property type="match status" value="1"/>
</dbReference>
<dbReference type="Gene3D" id="3.40.1740.10">
    <property type="entry name" value="VC0467-like"/>
    <property type="match status" value="1"/>
</dbReference>
<evidence type="ECO:0000256" key="2">
    <source>
        <dbReference type="HAMAP-Rule" id="MF_00758"/>
    </source>
</evidence>
<keyword evidence="4" id="KW-1185">Reference proteome</keyword>
<dbReference type="Pfam" id="PF02622">
    <property type="entry name" value="DUF179"/>
    <property type="match status" value="1"/>
</dbReference>
<dbReference type="InterPro" id="IPR003774">
    <property type="entry name" value="AlgH-like"/>
</dbReference>